<dbReference type="Gene3D" id="2.60.200.30">
    <property type="entry name" value="Probable inorganic polyphosphate/atp-NAD kinase, domain 2"/>
    <property type="match status" value="1"/>
</dbReference>
<keyword evidence="6" id="KW-0520">NAD</keyword>
<organism evidence="7">
    <name type="scientific">marine metagenome</name>
    <dbReference type="NCBI Taxonomy" id="408172"/>
    <lineage>
        <taxon>unclassified sequences</taxon>
        <taxon>metagenomes</taxon>
        <taxon>ecological metagenomes</taxon>
    </lineage>
</organism>
<dbReference type="InterPro" id="IPR002504">
    <property type="entry name" value="NADK"/>
</dbReference>
<evidence type="ECO:0000256" key="4">
    <source>
        <dbReference type="ARBA" id="ARBA00022840"/>
    </source>
</evidence>
<dbReference type="SUPFAM" id="SSF111331">
    <property type="entry name" value="NAD kinase/diacylglycerol kinase-like"/>
    <property type="match status" value="1"/>
</dbReference>
<dbReference type="GO" id="GO:0005524">
    <property type="term" value="F:ATP binding"/>
    <property type="evidence" value="ECO:0007669"/>
    <property type="project" value="UniProtKB-KW"/>
</dbReference>
<dbReference type="Gene3D" id="3.40.50.10330">
    <property type="entry name" value="Probable inorganic polyphosphate/atp-NAD kinase, domain 1"/>
    <property type="match status" value="1"/>
</dbReference>
<name>A0A381NM40_9ZZZZ</name>
<dbReference type="GO" id="GO:0006741">
    <property type="term" value="P:NADP+ biosynthetic process"/>
    <property type="evidence" value="ECO:0007669"/>
    <property type="project" value="InterPro"/>
</dbReference>
<reference evidence="7" key="1">
    <citation type="submission" date="2018-05" db="EMBL/GenBank/DDBJ databases">
        <authorList>
            <person name="Lanie J.A."/>
            <person name="Ng W.-L."/>
            <person name="Kazmierczak K.M."/>
            <person name="Andrzejewski T.M."/>
            <person name="Davidsen T.M."/>
            <person name="Wayne K.J."/>
            <person name="Tettelin H."/>
            <person name="Glass J.I."/>
            <person name="Rusch D."/>
            <person name="Podicherti R."/>
            <person name="Tsui H.-C.T."/>
            <person name="Winkler M.E."/>
        </authorList>
    </citation>
    <scope>NUCLEOTIDE SEQUENCE</scope>
</reference>
<dbReference type="AlphaFoldDB" id="A0A381NM40"/>
<dbReference type="PANTHER" id="PTHR20275">
    <property type="entry name" value="NAD KINASE"/>
    <property type="match status" value="1"/>
</dbReference>
<evidence type="ECO:0000313" key="7">
    <source>
        <dbReference type="EMBL" id="SUZ55682.1"/>
    </source>
</evidence>
<evidence type="ECO:0000256" key="3">
    <source>
        <dbReference type="ARBA" id="ARBA00022777"/>
    </source>
</evidence>
<evidence type="ECO:0008006" key="8">
    <source>
        <dbReference type="Google" id="ProtNLM"/>
    </source>
</evidence>
<keyword evidence="5" id="KW-0521">NADP</keyword>
<dbReference type="InterPro" id="IPR016064">
    <property type="entry name" value="NAD/diacylglycerol_kinase_sf"/>
</dbReference>
<keyword evidence="4" id="KW-0067">ATP-binding</keyword>
<keyword evidence="2" id="KW-0547">Nucleotide-binding</keyword>
<evidence type="ECO:0000256" key="2">
    <source>
        <dbReference type="ARBA" id="ARBA00022741"/>
    </source>
</evidence>
<dbReference type="EMBL" id="UINC01000455">
    <property type="protein sequence ID" value="SUZ55682.1"/>
    <property type="molecule type" value="Genomic_DNA"/>
</dbReference>
<keyword evidence="1" id="KW-0808">Transferase</keyword>
<dbReference type="GO" id="GO:0003951">
    <property type="term" value="F:NAD+ kinase activity"/>
    <property type="evidence" value="ECO:0007669"/>
    <property type="project" value="InterPro"/>
</dbReference>
<gene>
    <name evidence="7" type="ORF">METZ01_LOCUS8536</name>
</gene>
<dbReference type="InterPro" id="IPR017438">
    <property type="entry name" value="ATP-NAD_kinase_N"/>
</dbReference>
<dbReference type="Pfam" id="PF01513">
    <property type="entry name" value="NAD_kinase"/>
    <property type="match status" value="1"/>
</dbReference>
<dbReference type="FunFam" id="2.60.200.30:FF:000009">
    <property type="entry name" value="Poly(P)/ATP NAD kinase"/>
    <property type="match status" value="1"/>
</dbReference>
<keyword evidence="3" id="KW-0418">Kinase</keyword>
<evidence type="ECO:0000256" key="1">
    <source>
        <dbReference type="ARBA" id="ARBA00022679"/>
    </source>
</evidence>
<evidence type="ECO:0000256" key="6">
    <source>
        <dbReference type="ARBA" id="ARBA00023027"/>
    </source>
</evidence>
<dbReference type="HAMAP" id="MF_00361">
    <property type="entry name" value="NAD_kinase"/>
    <property type="match status" value="1"/>
</dbReference>
<dbReference type="Pfam" id="PF20143">
    <property type="entry name" value="NAD_kinase_C"/>
    <property type="match status" value="1"/>
</dbReference>
<dbReference type="GO" id="GO:0019674">
    <property type="term" value="P:NAD+ metabolic process"/>
    <property type="evidence" value="ECO:0007669"/>
    <property type="project" value="InterPro"/>
</dbReference>
<dbReference type="PANTHER" id="PTHR20275:SF0">
    <property type="entry name" value="NAD KINASE"/>
    <property type="match status" value="1"/>
</dbReference>
<accession>A0A381NM40</accession>
<proteinExistence type="inferred from homology"/>
<sequence>MKPKSFAVWANVGKKEIPALVHDVGQWANHNDLQLFLPQGLKNLDSLPSNYTLYDHDKPPSVDFLLCLGGDGTLLSGVRLFSNPMVPVLGVHIGGLGFLAQIVPDELIEKLDLIKDGEFSIQDRLVLNAEISHNSDNNTYFAINDFVVQNKVAYRVTSLALYINGKHVSDYKSDGIIISTPTGSTAYSLSSGGPIVQPDVFSIVVTPIAPHSLTSRPLVLPPDVEIEFRFNGHSEKELKLICDGQHIEHFTDESIVKIRQAKNHLKFITFNDYDYYQTLKTKMVWGKRGS</sequence>
<evidence type="ECO:0000256" key="5">
    <source>
        <dbReference type="ARBA" id="ARBA00022857"/>
    </source>
</evidence>
<protein>
    <recommendedName>
        <fullName evidence="8">NAD kinase</fullName>
    </recommendedName>
</protein>
<dbReference type="InterPro" id="IPR017437">
    <property type="entry name" value="ATP-NAD_kinase_PpnK-typ_C"/>
</dbReference>